<dbReference type="PANTHER" id="PTHR20371">
    <property type="entry name" value="ENOLASE-PHOSPHATASE E1"/>
    <property type="match status" value="1"/>
</dbReference>
<evidence type="ECO:0000313" key="5">
    <source>
        <dbReference type="WBParaSite" id="ALUE_0000918101-mRNA-1"/>
    </source>
</evidence>
<dbReference type="InterPro" id="IPR023943">
    <property type="entry name" value="Enolase-ppase_E1"/>
</dbReference>
<dbReference type="PANTHER" id="PTHR20371:SF1">
    <property type="entry name" value="ENOLASE-PHOSPHATASE E1"/>
    <property type="match status" value="1"/>
</dbReference>
<evidence type="ECO:0000256" key="2">
    <source>
        <dbReference type="ARBA" id="ARBA00022801"/>
    </source>
</evidence>
<evidence type="ECO:0000256" key="3">
    <source>
        <dbReference type="ARBA" id="ARBA00023167"/>
    </source>
</evidence>
<organism evidence="4 5">
    <name type="scientific">Ascaris lumbricoides</name>
    <name type="common">Giant roundworm</name>
    <dbReference type="NCBI Taxonomy" id="6252"/>
    <lineage>
        <taxon>Eukaryota</taxon>
        <taxon>Metazoa</taxon>
        <taxon>Ecdysozoa</taxon>
        <taxon>Nematoda</taxon>
        <taxon>Chromadorea</taxon>
        <taxon>Rhabditida</taxon>
        <taxon>Spirurina</taxon>
        <taxon>Ascaridomorpha</taxon>
        <taxon>Ascaridoidea</taxon>
        <taxon>Ascarididae</taxon>
        <taxon>Ascaris</taxon>
    </lineage>
</organism>
<dbReference type="InterPro" id="IPR023214">
    <property type="entry name" value="HAD_sf"/>
</dbReference>
<protein>
    <submittedName>
        <fullName evidence="5">Enolase-phosphatase E1</fullName>
    </submittedName>
</protein>
<dbReference type="Gene3D" id="1.10.720.60">
    <property type="match status" value="1"/>
</dbReference>
<name>A0A0M3HZM1_ASCLU</name>
<dbReference type="AlphaFoldDB" id="A0A0M3HZM1"/>
<dbReference type="Gene3D" id="3.40.50.1000">
    <property type="entry name" value="HAD superfamily/HAD-like"/>
    <property type="match status" value="1"/>
</dbReference>
<dbReference type="Proteomes" id="UP000036681">
    <property type="component" value="Unplaced"/>
</dbReference>
<keyword evidence="4" id="KW-1185">Reference proteome</keyword>
<dbReference type="SUPFAM" id="SSF56784">
    <property type="entry name" value="HAD-like"/>
    <property type="match status" value="1"/>
</dbReference>
<sequence length="251" mass="27957">MVKSTTLLLDIEGVTTSVSFVKDTLFAYCNDCVEKFLRENFNRQEVLNAIDQIRMEANIERRSDTNVSIVPDDEDSQENIISKTVSNVNYWISKDKKLKSLKHLQGLLLKSAFESGKFKGHIYPDVKPCLKRLLSAVPVYIYSSGSVLTQKLLFTYSVDGDLTPLISGYFDTSIGSKVESNSYKKIASTLGISPQSILFLTHSELEARAAHAAGCSSRLVLRDGNETLTDAAKLDLQQINSFREVPLLFGM</sequence>
<keyword evidence="2" id="KW-0378">Hydrolase</keyword>
<evidence type="ECO:0000256" key="1">
    <source>
        <dbReference type="ARBA" id="ARBA00022605"/>
    </source>
</evidence>
<dbReference type="GO" id="GO:0000287">
    <property type="term" value="F:magnesium ion binding"/>
    <property type="evidence" value="ECO:0007669"/>
    <property type="project" value="InterPro"/>
</dbReference>
<dbReference type="GO" id="GO:0043874">
    <property type="term" value="F:acireductone synthase activity"/>
    <property type="evidence" value="ECO:0007669"/>
    <property type="project" value="InterPro"/>
</dbReference>
<dbReference type="WBParaSite" id="ALUE_0000918101-mRNA-1">
    <property type="protein sequence ID" value="ALUE_0000918101-mRNA-1"/>
    <property type="gene ID" value="ALUE_0000918101"/>
</dbReference>
<keyword evidence="1" id="KW-0028">Amino-acid biosynthesis</keyword>
<dbReference type="GO" id="GO:0019509">
    <property type="term" value="P:L-methionine salvage from methylthioadenosine"/>
    <property type="evidence" value="ECO:0007669"/>
    <property type="project" value="InterPro"/>
</dbReference>
<evidence type="ECO:0000313" key="4">
    <source>
        <dbReference type="Proteomes" id="UP000036681"/>
    </source>
</evidence>
<keyword evidence="3" id="KW-0486">Methionine biosynthesis</keyword>
<accession>A0A0M3HZM1</accession>
<dbReference type="NCBIfam" id="TIGR01691">
    <property type="entry name" value="enolase-ppase"/>
    <property type="match status" value="1"/>
</dbReference>
<proteinExistence type="predicted"/>
<dbReference type="InterPro" id="IPR036412">
    <property type="entry name" value="HAD-like_sf"/>
</dbReference>
<reference evidence="5" key="1">
    <citation type="submission" date="2017-02" db="UniProtKB">
        <authorList>
            <consortium name="WormBaseParasite"/>
        </authorList>
    </citation>
    <scope>IDENTIFICATION</scope>
</reference>